<feature type="transmembrane region" description="Helical" evidence="1">
    <location>
        <begin position="77"/>
        <end position="95"/>
    </location>
</feature>
<dbReference type="Gene3D" id="2.60.120.1440">
    <property type="match status" value="1"/>
</dbReference>
<dbReference type="PANTHER" id="PTHR30273">
    <property type="entry name" value="PERIPLASMIC SIGNAL SENSOR AND SIGMA FACTOR ACTIVATOR FECR-RELATED"/>
    <property type="match status" value="1"/>
</dbReference>
<feature type="domain" description="FecR protein" evidence="2">
    <location>
        <begin position="103"/>
        <end position="192"/>
    </location>
</feature>
<evidence type="ECO:0000313" key="4">
    <source>
        <dbReference type="EMBL" id="MFD2565395.1"/>
    </source>
</evidence>
<dbReference type="RefSeq" id="WP_378295209.1">
    <property type="nucleotide sequence ID" value="NZ_JBHULE010000035.1"/>
</dbReference>
<name>A0ABW5LKW6_9FLAO</name>
<proteinExistence type="predicted"/>
<dbReference type="InterPro" id="IPR012373">
    <property type="entry name" value="Ferrdict_sens_TM"/>
</dbReference>
<evidence type="ECO:0000313" key="5">
    <source>
        <dbReference type="Proteomes" id="UP001597319"/>
    </source>
</evidence>
<dbReference type="PANTHER" id="PTHR30273:SF2">
    <property type="entry name" value="PROTEIN FECR"/>
    <property type="match status" value="1"/>
</dbReference>
<dbReference type="Proteomes" id="UP001597319">
    <property type="component" value="Unassembled WGS sequence"/>
</dbReference>
<dbReference type="Pfam" id="PF04773">
    <property type="entry name" value="FecR"/>
    <property type="match status" value="1"/>
</dbReference>
<feature type="domain" description="Protein FecR C-terminal" evidence="3">
    <location>
        <begin position="233"/>
        <end position="297"/>
    </location>
</feature>
<dbReference type="InterPro" id="IPR032508">
    <property type="entry name" value="FecR_C"/>
</dbReference>
<dbReference type="Gene3D" id="3.55.50.30">
    <property type="match status" value="1"/>
</dbReference>
<protein>
    <submittedName>
        <fullName evidence="4">FecR family protein</fullName>
    </submittedName>
</protein>
<dbReference type="InterPro" id="IPR006860">
    <property type="entry name" value="FecR"/>
</dbReference>
<accession>A0ABW5LKW6</accession>
<dbReference type="EMBL" id="JBHULE010000035">
    <property type="protein sequence ID" value="MFD2565395.1"/>
    <property type="molecule type" value="Genomic_DNA"/>
</dbReference>
<gene>
    <name evidence="4" type="ORF">ACFSR1_22140</name>
</gene>
<organism evidence="4 5">
    <name type="scientific">Aquimarina rubra</name>
    <dbReference type="NCBI Taxonomy" id="1920033"/>
    <lineage>
        <taxon>Bacteria</taxon>
        <taxon>Pseudomonadati</taxon>
        <taxon>Bacteroidota</taxon>
        <taxon>Flavobacteriia</taxon>
        <taxon>Flavobacteriales</taxon>
        <taxon>Flavobacteriaceae</taxon>
        <taxon>Aquimarina</taxon>
    </lineage>
</organism>
<keyword evidence="1" id="KW-0812">Transmembrane</keyword>
<keyword evidence="5" id="KW-1185">Reference proteome</keyword>
<sequence>MDKEYLIRKWLAEELTDPELEAFKKLDDYHMHTKILEGAQYFRASDVSEIADVDEIYAKMNYPFETVSKKRNWYQPLFKIAAALVVLIGITFFFFTNSDSAFKTMASEKRSFELPDQSEVVINSKSEIFFNENTWNDKREVNLDGEAFFKVKKGSAFDVITKDGKVTVLGTQFNVKNRDNYFEVKCFEGLVKVKTLKHDQNLPAGSALKIIDGKITFETIDLNRPQWLSNISSFKSIPFYEVINEFERQYGVRIIVKDVDTKRLFTGGFIHNDMEDGLKSITLPLDLTYTIETSNNIILRTKE</sequence>
<dbReference type="Pfam" id="PF16344">
    <property type="entry name" value="FecR_C"/>
    <property type="match status" value="1"/>
</dbReference>
<keyword evidence="1" id="KW-1133">Transmembrane helix</keyword>
<evidence type="ECO:0000259" key="2">
    <source>
        <dbReference type="Pfam" id="PF04773"/>
    </source>
</evidence>
<keyword evidence="1" id="KW-0472">Membrane</keyword>
<evidence type="ECO:0000256" key="1">
    <source>
        <dbReference type="SAM" id="Phobius"/>
    </source>
</evidence>
<evidence type="ECO:0000259" key="3">
    <source>
        <dbReference type="Pfam" id="PF16344"/>
    </source>
</evidence>
<comment type="caution">
    <text evidence="4">The sequence shown here is derived from an EMBL/GenBank/DDBJ whole genome shotgun (WGS) entry which is preliminary data.</text>
</comment>
<reference evidence="5" key="1">
    <citation type="journal article" date="2019" name="Int. J. Syst. Evol. Microbiol.">
        <title>The Global Catalogue of Microorganisms (GCM) 10K type strain sequencing project: providing services to taxonomists for standard genome sequencing and annotation.</title>
        <authorList>
            <consortium name="The Broad Institute Genomics Platform"/>
            <consortium name="The Broad Institute Genome Sequencing Center for Infectious Disease"/>
            <person name="Wu L."/>
            <person name="Ma J."/>
        </authorList>
    </citation>
    <scope>NUCLEOTIDE SEQUENCE [LARGE SCALE GENOMIC DNA]</scope>
    <source>
        <strain evidence="5">KCTC 52274</strain>
    </source>
</reference>